<keyword evidence="4 6" id="KW-1133">Transmembrane helix</keyword>
<feature type="region of interest" description="Disordered" evidence="7">
    <location>
        <begin position="79"/>
        <end position="142"/>
    </location>
</feature>
<evidence type="ECO:0000313" key="9">
    <source>
        <dbReference type="EMBL" id="OXE50822.1"/>
    </source>
</evidence>
<dbReference type="InterPro" id="IPR010201">
    <property type="entry name" value="HflK"/>
</dbReference>
<feature type="region of interest" description="Disordered" evidence="7">
    <location>
        <begin position="459"/>
        <end position="498"/>
    </location>
</feature>
<dbReference type="Pfam" id="PF01145">
    <property type="entry name" value="Band_7"/>
    <property type="match status" value="1"/>
</dbReference>
<dbReference type="EMBL" id="NHMP01000001">
    <property type="protein sequence ID" value="OXE50822.1"/>
    <property type="molecule type" value="Genomic_DNA"/>
</dbReference>
<evidence type="ECO:0000256" key="2">
    <source>
        <dbReference type="ARBA" id="ARBA00006971"/>
    </source>
</evidence>
<evidence type="ECO:0000259" key="8">
    <source>
        <dbReference type="SMART" id="SM00244"/>
    </source>
</evidence>
<feature type="compositionally biased region" description="Gly residues" evidence="7">
    <location>
        <begin position="121"/>
        <end position="138"/>
    </location>
</feature>
<feature type="domain" description="Band 7" evidence="8">
    <location>
        <begin position="169"/>
        <end position="343"/>
    </location>
</feature>
<evidence type="ECO:0000256" key="1">
    <source>
        <dbReference type="ARBA" id="ARBA00004167"/>
    </source>
</evidence>
<dbReference type="AlphaFoldDB" id="A0A227KQS7"/>
<dbReference type="GeneID" id="78363007"/>
<dbReference type="Gene3D" id="3.30.479.30">
    <property type="entry name" value="Band 7 domain"/>
    <property type="match status" value="1"/>
</dbReference>
<feature type="region of interest" description="Disordered" evidence="7">
    <location>
        <begin position="1"/>
        <end position="66"/>
    </location>
</feature>
<feature type="compositionally biased region" description="Low complexity" evidence="7">
    <location>
        <begin position="459"/>
        <end position="475"/>
    </location>
</feature>
<dbReference type="Proteomes" id="UP000214610">
    <property type="component" value="Unassembled WGS sequence"/>
</dbReference>
<dbReference type="RefSeq" id="WP_066590657.1">
    <property type="nucleotide sequence ID" value="NZ_CAJTBZ010000001.1"/>
</dbReference>
<dbReference type="PANTHER" id="PTHR43327">
    <property type="entry name" value="STOMATIN-LIKE PROTEIN 2, MITOCHONDRIAL"/>
    <property type="match status" value="1"/>
</dbReference>
<sequence length="498" mass="55154">MSLNDPHWGRDSSDKEPKKEETKNTSNSTDTEEDGFKEPELRRPIEDKREEKKFKQALGQENDIEELWKDFNDKLSGILGQKSKRPQDRGQNGVNFNWNDSDDDSNEPPPRKDHPFQADQGGHGTNGGNGGNGGGFGFPGTRMPQSASGSGYGFALAALLIAAGAWLSSGFYIVPEGQRGVVTTFGKYTETTNAGFRWHLPYPIQDVELVDVSSVRKAEIGMKGTTLRLKEALMLTDDENIVDVMFNVQYRIKDGPGAEEFLFRTRDPMGSVIQTAESAMREVVGRKKMDSVLFESKQEIAEEVKKLMQEMLDRYHSGIQILSVAIQNAQPPEQVQAAFNDAVKAGQDRERQINEGEAYANDVIPKAKGLAERLRQEAEAYKSRVVSQAEGDASRFDQVLSQYEKAPKVTRDRMYVDTMQQVLNNTKKILVDSKSSNNLLYLPLDKLVQQAGSAQNSAVAAPAAAETSSTAREAQPQPSVEATPIANYVSRPLSRTIR</sequence>
<dbReference type="SMART" id="SM00244">
    <property type="entry name" value="PHB"/>
    <property type="match status" value="1"/>
</dbReference>
<keyword evidence="3 6" id="KW-0812">Transmembrane</keyword>
<evidence type="ECO:0000256" key="3">
    <source>
        <dbReference type="ARBA" id="ARBA00022692"/>
    </source>
</evidence>
<comment type="similarity">
    <text evidence="2 6">Belongs to the band 7/mec-2 family. HflK subfamily.</text>
</comment>
<comment type="caution">
    <text evidence="9">The sequence shown here is derived from an EMBL/GenBank/DDBJ whole genome shotgun (WGS) entry which is preliminary data.</text>
</comment>
<proteinExistence type="inferred from homology"/>
<keyword evidence="10" id="KW-1185">Reference proteome</keyword>
<dbReference type="GO" id="GO:0016020">
    <property type="term" value="C:membrane"/>
    <property type="evidence" value="ECO:0007669"/>
    <property type="project" value="UniProtKB-SubCell"/>
</dbReference>
<accession>A0A227KQS7</accession>
<evidence type="ECO:0000256" key="6">
    <source>
        <dbReference type="RuleBase" id="RU364113"/>
    </source>
</evidence>
<dbReference type="GO" id="GO:0008233">
    <property type="term" value="F:peptidase activity"/>
    <property type="evidence" value="ECO:0007669"/>
    <property type="project" value="UniProtKB-KW"/>
</dbReference>
<organism evidence="9 10">
    <name type="scientific">Turicimonas muris</name>
    <dbReference type="NCBI Taxonomy" id="1796652"/>
    <lineage>
        <taxon>Bacteria</taxon>
        <taxon>Pseudomonadati</taxon>
        <taxon>Pseudomonadota</taxon>
        <taxon>Betaproteobacteria</taxon>
        <taxon>Burkholderiales</taxon>
        <taxon>Sutterellaceae</taxon>
        <taxon>Turicimonas</taxon>
    </lineage>
</organism>
<keyword evidence="9" id="KW-0378">Hydrolase</keyword>
<comment type="subunit">
    <text evidence="6">HflC and HflK may interact to form a multimeric complex.</text>
</comment>
<dbReference type="InterPro" id="IPR001107">
    <property type="entry name" value="Band_7"/>
</dbReference>
<keyword evidence="5 6" id="KW-0472">Membrane</keyword>
<gene>
    <name evidence="9" type="ORF">ADH67_00525</name>
</gene>
<dbReference type="InterPro" id="IPR036013">
    <property type="entry name" value="Band_7/SPFH_dom_sf"/>
</dbReference>
<comment type="subcellular location">
    <subcellularLocation>
        <location evidence="1">Membrane</location>
        <topology evidence="1">Single-pass membrane protein</topology>
    </subcellularLocation>
</comment>
<comment type="function">
    <text evidence="6">HflC and HflK could encode or regulate a protease.</text>
</comment>
<dbReference type="PANTHER" id="PTHR43327:SF2">
    <property type="entry name" value="MODULATOR OF FTSH PROTEASE HFLK"/>
    <property type="match status" value="1"/>
</dbReference>
<dbReference type="SUPFAM" id="SSF117892">
    <property type="entry name" value="Band 7/SPFH domain"/>
    <property type="match status" value="1"/>
</dbReference>
<reference evidence="10" key="1">
    <citation type="submission" date="2017-05" db="EMBL/GenBank/DDBJ databases">
        <title>Improved OligoMM genomes.</title>
        <authorList>
            <person name="Garzetti D."/>
        </authorList>
    </citation>
    <scope>NUCLEOTIDE SEQUENCE [LARGE SCALE GENOMIC DNA]</scope>
    <source>
        <strain evidence="10">YL45</strain>
    </source>
</reference>
<dbReference type="CDD" id="cd03404">
    <property type="entry name" value="SPFH_HflK"/>
    <property type="match status" value="1"/>
</dbReference>
<dbReference type="GO" id="GO:0006508">
    <property type="term" value="P:proteolysis"/>
    <property type="evidence" value="ECO:0007669"/>
    <property type="project" value="UniProtKB-KW"/>
</dbReference>
<evidence type="ECO:0000313" key="10">
    <source>
        <dbReference type="Proteomes" id="UP000214610"/>
    </source>
</evidence>
<evidence type="ECO:0000256" key="4">
    <source>
        <dbReference type="ARBA" id="ARBA00022989"/>
    </source>
</evidence>
<protein>
    <recommendedName>
        <fullName evidence="6">Protein HflK</fullName>
    </recommendedName>
</protein>
<feature type="compositionally biased region" description="Basic and acidic residues" evidence="7">
    <location>
        <begin position="34"/>
        <end position="54"/>
    </location>
</feature>
<keyword evidence="9" id="KW-0645">Protease</keyword>
<evidence type="ECO:0000256" key="7">
    <source>
        <dbReference type="SAM" id="MobiDB-lite"/>
    </source>
</evidence>
<dbReference type="InterPro" id="IPR050710">
    <property type="entry name" value="Band7/mec-2_domain"/>
</dbReference>
<feature type="transmembrane region" description="Helical" evidence="6">
    <location>
        <begin position="152"/>
        <end position="174"/>
    </location>
</feature>
<evidence type="ECO:0000256" key="5">
    <source>
        <dbReference type="ARBA" id="ARBA00023136"/>
    </source>
</evidence>
<name>A0A227KQS7_9BURK</name>
<feature type="compositionally biased region" description="Basic and acidic residues" evidence="7">
    <location>
        <begin position="7"/>
        <end position="23"/>
    </location>
</feature>
<dbReference type="NCBIfam" id="TIGR01933">
    <property type="entry name" value="hflK"/>
    <property type="match status" value="1"/>
</dbReference>